<reference evidence="3 4" key="1">
    <citation type="submission" date="2024-06" db="EMBL/GenBank/DDBJ databases">
        <title>Brevundimonas sp. C11.</title>
        <authorList>
            <person name="Maltman C."/>
        </authorList>
    </citation>
    <scope>NUCLEOTIDE SEQUENCE [LARGE SCALE GENOMIC DNA]</scope>
    <source>
        <strain evidence="3 4">C11</strain>
    </source>
</reference>
<name>A0ABV1NKX9_9CAUL</name>
<comment type="caution">
    <text evidence="3">The sequence shown here is derived from an EMBL/GenBank/DDBJ whole genome shotgun (WGS) entry which is preliminary data.</text>
</comment>
<feature type="chain" id="PRO_5045924424" evidence="2">
    <location>
        <begin position="34"/>
        <end position="260"/>
    </location>
</feature>
<protein>
    <submittedName>
        <fullName evidence="3">Conjugal transfer protein TrbJ</fullName>
    </submittedName>
</protein>
<evidence type="ECO:0000256" key="2">
    <source>
        <dbReference type="SAM" id="SignalP"/>
    </source>
</evidence>
<dbReference type="Proteomes" id="UP001445732">
    <property type="component" value="Unassembled WGS sequence"/>
</dbReference>
<evidence type="ECO:0000313" key="3">
    <source>
        <dbReference type="EMBL" id="MEQ7154507.1"/>
    </source>
</evidence>
<keyword evidence="4" id="KW-1185">Reference proteome</keyword>
<dbReference type="RefSeq" id="WP_349683674.1">
    <property type="nucleotide sequence ID" value="NZ_JBEGDD010000003.1"/>
</dbReference>
<feature type="signal peptide" evidence="2">
    <location>
        <begin position="1"/>
        <end position="33"/>
    </location>
</feature>
<keyword evidence="1" id="KW-0175">Coiled coil</keyword>
<keyword evidence="2" id="KW-0732">Signal</keyword>
<evidence type="ECO:0000313" key="4">
    <source>
        <dbReference type="Proteomes" id="UP001445732"/>
    </source>
</evidence>
<proteinExistence type="predicted"/>
<accession>A0ABV1NKX9</accession>
<organism evidence="3 4">
    <name type="scientific">Brevundimonas aurifodinae</name>
    <dbReference type="NCBI Taxonomy" id="1508312"/>
    <lineage>
        <taxon>Bacteria</taxon>
        <taxon>Pseudomonadati</taxon>
        <taxon>Pseudomonadota</taxon>
        <taxon>Alphaproteobacteria</taxon>
        <taxon>Caulobacterales</taxon>
        <taxon>Caulobacteraceae</taxon>
        <taxon>Brevundimonas</taxon>
    </lineage>
</organism>
<evidence type="ECO:0000256" key="1">
    <source>
        <dbReference type="SAM" id="Coils"/>
    </source>
</evidence>
<sequence>MLSICPSRRSRGLLLAGIAVTLAACSEPEPAKANPPPAPPPAPPQAVVFDPRNHIENALQASRQLDSLANEARMLANQARELAASPYSHLGETTSTLRDIGELARNVRGVASTVTQLEDQFTDLYPTAVEGLDPANALQQSERRTTAARETAQDLARTAAELERLSQGRDRRLQGALSASERAEGQTAAIQSSTQILAVLAEDLSSMRTIMLAQSRLMAEETARTAAERAAGAEARRQFWGRDGATPAAPSFNPLPNARN</sequence>
<dbReference type="EMBL" id="JBEGDD010000003">
    <property type="protein sequence ID" value="MEQ7154507.1"/>
    <property type="molecule type" value="Genomic_DNA"/>
</dbReference>
<feature type="coiled-coil region" evidence="1">
    <location>
        <begin position="58"/>
        <end position="85"/>
    </location>
</feature>
<gene>
    <name evidence="3" type="ORF">ABN401_04705</name>
</gene>